<gene>
    <name evidence="1" type="ORF">OWV82_008201</name>
</gene>
<comment type="caution">
    <text evidence="1">The sequence shown here is derived from an EMBL/GenBank/DDBJ whole genome shotgun (WGS) entry which is preliminary data.</text>
</comment>
<name>A0ACC1YAQ5_MELAZ</name>
<proteinExistence type="predicted"/>
<evidence type="ECO:0000313" key="2">
    <source>
        <dbReference type="Proteomes" id="UP001164539"/>
    </source>
</evidence>
<reference evidence="1 2" key="1">
    <citation type="journal article" date="2023" name="Science">
        <title>Complex scaffold remodeling in plant triterpene biosynthesis.</title>
        <authorList>
            <person name="De La Pena R."/>
            <person name="Hodgson H."/>
            <person name="Liu J.C."/>
            <person name="Stephenson M.J."/>
            <person name="Martin A.C."/>
            <person name="Owen C."/>
            <person name="Harkess A."/>
            <person name="Leebens-Mack J."/>
            <person name="Jimenez L.E."/>
            <person name="Osbourn A."/>
            <person name="Sattely E.S."/>
        </authorList>
    </citation>
    <scope>NUCLEOTIDE SEQUENCE [LARGE SCALE GENOMIC DNA]</scope>
    <source>
        <strain evidence="2">cv. JPN11</strain>
        <tissue evidence="1">Leaf</tissue>
    </source>
</reference>
<organism evidence="1 2">
    <name type="scientific">Melia azedarach</name>
    <name type="common">Chinaberry tree</name>
    <dbReference type="NCBI Taxonomy" id="155640"/>
    <lineage>
        <taxon>Eukaryota</taxon>
        <taxon>Viridiplantae</taxon>
        <taxon>Streptophyta</taxon>
        <taxon>Embryophyta</taxon>
        <taxon>Tracheophyta</taxon>
        <taxon>Spermatophyta</taxon>
        <taxon>Magnoliopsida</taxon>
        <taxon>eudicotyledons</taxon>
        <taxon>Gunneridae</taxon>
        <taxon>Pentapetalae</taxon>
        <taxon>rosids</taxon>
        <taxon>malvids</taxon>
        <taxon>Sapindales</taxon>
        <taxon>Meliaceae</taxon>
        <taxon>Melia</taxon>
    </lineage>
</organism>
<sequence>MSNFVQDFEEDEQFQSTIVSQSSYESPSHAENGGDHGSTTPTTASKKKRNLPGNPDPDAEVVALSPRTLMATNRYICEVCHKGFQRDQNLQLHRRGHNLPWKLKQRPSTQIKKRVYVCPEPNCVHHHPSRALGDLTGIKKHFCRKHGEKKWKCDKCSKRYAVQSDWKAHTKICGTREYRCDCGTIFSRKDSFVTHRAFCDALTEENYRASQNLAASGGMLQNHTQELFTSSMPSSDSGTNANTVMNLSISTDNMENPMRPLSLSSAGVMLSSNLDPVLNSRIPQSCLSGTNASAMAIGSTYTSATALLQKAAEMGAKISDNTIAPILLKGFTGFSSSSTNSSGFIQEGSTMVVGNNGSIGGGSDGAYVEVLGRFDKNLEPGHARQDYNVSQTALFESQLLQSENGNAASGLGGEIHMGGAEKMTLDFLGVEPAGHSNIGKKRRYDGNIAGLGYSNGQQSLRNMHSQW</sequence>
<accession>A0ACC1YAQ5</accession>
<evidence type="ECO:0000313" key="1">
    <source>
        <dbReference type="EMBL" id="KAJ4720358.1"/>
    </source>
</evidence>
<dbReference type="EMBL" id="CM051397">
    <property type="protein sequence ID" value="KAJ4720358.1"/>
    <property type="molecule type" value="Genomic_DNA"/>
</dbReference>
<keyword evidence="2" id="KW-1185">Reference proteome</keyword>
<protein>
    <submittedName>
        <fullName evidence="1">Protein indeterminate-domain 2-like</fullName>
    </submittedName>
</protein>
<dbReference type="Proteomes" id="UP001164539">
    <property type="component" value="Chromosome 4"/>
</dbReference>